<dbReference type="CDD" id="cd02966">
    <property type="entry name" value="TlpA_like_family"/>
    <property type="match status" value="1"/>
</dbReference>
<accession>A0A7C2JX58</accession>
<dbReference type="Pfam" id="PF08534">
    <property type="entry name" value="Redoxin"/>
    <property type="match status" value="1"/>
</dbReference>
<protein>
    <submittedName>
        <fullName evidence="7">TlpA family protein disulfide reductase</fullName>
    </submittedName>
</protein>
<keyword evidence="4" id="KW-0676">Redox-active center</keyword>
<proteinExistence type="predicted"/>
<evidence type="ECO:0000256" key="2">
    <source>
        <dbReference type="ARBA" id="ARBA00022748"/>
    </source>
</evidence>
<keyword evidence="3" id="KW-1015">Disulfide bond</keyword>
<evidence type="ECO:0000256" key="4">
    <source>
        <dbReference type="ARBA" id="ARBA00023284"/>
    </source>
</evidence>
<evidence type="ECO:0000256" key="5">
    <source>
        <dbReference type="SAM" id="Phobius"/>
    </source>
</evidence>
<dbReference type="InterPro" id="IPR013766">
    <property type="entry name" value="Thioredoxin_domain"/>
</dbReference>
<feature type="transmembrane region" description="Helical" evidence="5">
    <location>
        <begin position="20"/>
        <end position="38"/>
    </location>
</feature>
<dbReference type="InterPro" id="IPR013740">
    <property type="entry name" value="Redoxin"/>
</dbReference>
<evidence type="ECO:0000256" key="3">
    <source>
        <dbReference type="ARBA" id="ARBA00023157"/>
    </source>
</evidence>
<dbReference type="GO" id="GO:0016491">
    <property type="term" value="F:oxidoreductase activity"/>
    <property type="evidence" value="ECO:0007669"/>
    <property type="project" value="InterPro"/>
</dbReference>
<organism evidence="7">
    <name type="scientific">Schlesneria paludicola</name>
    <dbReference type="NCBI Taxonomy" id="360056"/>
    <lineage>
        <taxon>Bacteria</taxon>
        <taxon>Pseudomonadati</taxon>
        <taxon>Planctomycetota</taxon>
        <taxon>Planctomycetia</taxon>
        <taxon>Planctomycetales</taxon>
        <taxon>Planctomycetaceae</taxon>
        <taxon>Schlesneria</taxon>
    </lineage>
</organism>
<gene>
    <name evidence="7" type="ORF">ENQ76_00960</name>
</gene>
<dbReference type="PROSITE" id="PS51352">
    <property type="entry name" value="THIOREDOXIN_2"/>
    <property type="match status" value="1"/>
</dbReference>
<dbReference type="InterPro" id="IPR050553">
    <property type="entry name" value="Thioredoxin_ResA/DsbE_sf"/>
</dbReference>
<dbReference type="SUPFAM" id="SSF52833">
    <property type="entry name" value="Thioredoxin-like"/>
    <property type="match status" value="1"/>
</dbReference>
<dbReference type="InterPro" id="IPR036249">
    <property type="entry name" value="Thioredoxin-like_sf"/>
</dbReference>
<evidence type="ECO:0000313" key="7">
    <source>
        <dbReference type="EMBL" id="HEN14025.1"/>
    </source>
</evidence>
<name>A0A7C2JX58_9PLAN</name>
<sequence>MPITEDPTSVPPTTSRGSFLIMAMAAVALAAMILSTFFRQPEGVPHGFQGDSRIGLKLPPLKAQGWLNGVAPTADELSGEVLLINIWAFWCRPCRALSPELVRLHNEYASRGVRFIGLTRMDSSTLENSRQFLKDEGITWLQGYGADAPLQALQVDAIPEVWVVGRDGRIAWDPTSRESIRKVLDRLLAE</sequence>
<keyword evidence="5" id="KW-0472">Membrane</keyword>
<evidence type="ECO:0000259" key="6">
    <source>
        <dbReference type="PROSITE" id="PS51352"/>
    </source>
</evidence>
<dbReference type="GO" id="GO:0017004">
    <property type="term" value="P:cytochrome complex assembly"/>
    <property type="evidence" value="ECO:0007669"/>
    <property type="project" value="UniProtKB-KW"/>
</dbReference>
<dbReference type="Gene3D" id="3.40.30.10">
    <property type="entry name" value="Glutaredoxin"/>
    <property type="match status" value="1"/>
</dbReference>
<comment type="subcellular location">
    <subcellularLocation>
        <location evidence="1">Cell envelope</location>
    </subcellularLocation>
</comment>
<keyword evidence="5" id="KW-0812">Transmembrane</keyword>
<dbReference type="PANTHER" id="PTHR42852:SF6">
    <property type="entry name" value="THIOL:DISULFIDE INTERCHANGE PROTEIN DSBE"/>
    <property type="match status" value="1"/>
</dbReference>
<keyword evidence="2" id="KW-0201">Cytochrome c-type biogenesis</keyword>
<comment type="caution">
    <text evidence="7">The sequence shown here is derived from an EMBL/GenBank/DDBJ whole genome shotgun (WGS) entry which is preliminary data.</text>
</comment>
<keyword evidence="5" id="KW-1133">Transmembrane helix</keyword>
<reference evidence="7" key="1">
    <citation type="journal article" date="2020" name="mSystems">
        <title>Genome- and Community-Level Interaction Insights into Carbon Utilization and Element Cycling Functions of Hydrothermarchaeota in Hydrothermal Sediment.</title>
        <authorList>
            <person name="Zhou Z."/>
            <person name="Liu Y."/>
            <person name="Xu W."/>
            <person name="Pan J."/>
            <person name="Luo Z.H."/>
            <person name="Li M."/>
        </authorList>
    </citation>
    <scope>NUCLEOTIDE SEQUENCE [LARGE SCALE GENOMIC DNA]</scope>
    <source>
        <strain evidence="7">SpSt-339</strain>
    </source>
</reference>
<feature type="domain" description="Thioredoxin" evidence="6">
    <location>
        <begin position="52"/>
        <end position="190"/>
    </location>
</feature>
<dbReference type="AlphaFoldDB" id="A0A7C2JX58"/>
<dbReference type="PANTHER" id="PTHR42852">
    <property type="entry name" value="THIOL:DISULFIDE INTERCHANGE PROTEIN DSBE"/>
    <property type="match status" value="1"/>
</dbReference>
<dbReference type="EMBL" id="DSOK01000028">
    <property type="protein sequence ID" value="HEN14025.1"/>
    <property type="molecule type" value="Genomic_DNA"/>
</dbReference>
<dbReference type="GO" id="GO:0030313">
    <property type="term" value="C:cell envelope"/>
    <property type="evidence" value="ECO:0007669"/>
    <property type="project" value="UniProtKB-SubCell"/>
</dbReference>
<evidence type="ECO:0000256" key="1">
    <source>
        <dbReference type="ARBA" id="ARBA00004196"/>
    </source>
</evidence>